<dbReference type="PROSITE" id="PS50931">
    <property type="entry name" value="HTH_LYSR"/>
    <property type="match status" value="1"/>
</dbReference>
<dbReference type="InterPro" id="IPR037402">
    <property type="entry name" value="YidZ_PBP2"/>
</dbReference>
<reference evidence="6" key="1">
    <citation type="submission" date="2019-02" db="EMBL/GenBank/DDBJ databases">
        <authorList>
            <person name="Li S.-H."/>
        </authorList>
    </citation>
    <scope>NUCLEOTIDE SEQUENCE</scope>
    <source>
        <strain evidence="6">IMCC8485</strain>
    </source>
</reference>
<proteinExistence type="inferred from homology"/>
<dbReference type="PANTHER" id="PTHR30118:SF15">
    <property type="entry name" value="TRANSCRIPTIONAL REGULATORY PROTEIN"/>
    <property type="match status" value="1"/>
</dbReference>
<comment type="similarity">
    <text evidence="1">Belongs to the LysR transcriptional regulatory family.</text>
</comment>
<evidence type="ECO:0000256" key="4">
    <source>
        <dbReference type="ARBA" id="ARBA00023163"/>
    </source>
</evidence>
<dbReference type="SUPFAM" id="SSF46785">
    <property type="entry name" value="Winged helix' DNA-binding domain"/>
    <property type="match status" value="1"/>
</dbReference>
<feature type="domain" description="HTH lysR-type" evidence="5">
    <location>
        <begin position="6"/>
        <end position="63"/>
    </location>
</feature>
<dbReference type="InterPro" id="IPR005119">
    <property type="entry name" value="LysR_subst-bd"/>
</dbReference>
<evidence type="ECO:0000256" key="2">
    <source>
        <dbReference type="ARBA" id="ARBA00023015"/>
    </source>
</evidence>
<dbReference type="PANTHER" id="PTHR30118">
    <property type="entry name" value="HTH-TYPE TRANSCRIPTIONAL REGULATOR LEUO-RELATED"/>
    <property type="match status" value="1"/>
</dbReference>
<sequence length="303" mass="33282">MRLDKVDLNLFVVFDALYRERSVTRVAQALHLTQPAVSNALSRLRQSFDDQLFVRSPRGMQPTPVAEAISVDVQKALGLLQKTTLSGQRFDPGSAEMTFRLGMSDVAQNMVLPGLHNALAQLAPGVTIEAYYLDRVSAVAQLKSGDLDLLLDAPQVNARELGQLHLGSLLYRVAMAKAHPLAQVDLDLDQYLAAKHVHVSARPRGRGQVDLALHAIGHRRKVVVRVQQYAVAAAITAQSDLLWTAPGSVIDHPELHVVETPFQVESLVLNLYWHRSAAEDPANGWMRKMLAQQFAEGLSKGQG</sequence>
<dbReference type="InterPro" id="IPR050389">
    <property type="entry name" value="LysR-type_TF"/>
</dbReference>
<protein>
    <submittedName>
        <fullName evidence="6">LysR family transcriptional regulator</fullName>
    </submittedName>
</protein>
<evidence type="ECO:0000256" key="3">
    <source>
        <dbReference type="ARBA" id="ARBA00023125"/>
    </source>
</evidence>
<dbReference type="RefSeq" id="WP_279252114.1">
    <property type="nucleotide sequence ID" value="NZ_SHNP01000002.1"/>
</dbReference>
<evidence type="ECO:0000313" key="6">
    <source>
        <dbReference type="EMBL" id="MCX2973163.1"/>
    </source>
</evidence>
<keyword evidence="4" id="KW-0804">Transcription</keyword>
<keyword evidence="3" id="KW-0238">DNA-binding</keyword>
<name>A0ABT3ST42_9GAMM</name>
<dbReference type="Gene3D" id="3.40.190.10">
    <property type="entry name" value="Periplasmic binding protein-like II"/>
    <property type="match status" value="2"/>
</dbReference>
<dbReference type="SUPFAM" id="SSF53850">
    <property type="entry name" value="Periplasmic binding protein-like II"/>
    <property type="match status" value="1"/>
</dbReference>
<dbReference type="Proteomes" id="UP001143307">
    <property type="component" value="Unassembled WGS sequence"/>
</dbReference>
<dbReference type="Pfam" id="PF03466">
    <property type="entry name" value="LysR_substrate"/>
    <property type="match status" value="1"/>
</dbReference>
<evidence type="ECO:0000256" key="1">
    <source>
        <dbReference type="ARBA" id="ARBA00009437"/>
    </source>
</evidence>
<evidence type="ECO:0000313" key="7">
    <source>
        <dbReference type="Proteomes" id="UP001143307"/>
    </source>
</evidence>
<evidence type="ECO:0000259" key="5">
    <source>
        <dbReference type="PROSITE" id="PS50931"/>
    </source>
</evidence>
<organism evidence="6 7">
    <name type="scientific">Candidatus Seongchinamella marina</name>
    <dbReference type="NCBI Taxonomy" id="2518990"/>
    <lineage>
        <taxon>Bacteria</taxon>
        <taxon>Pseudomonadati</taxon>
        <taxon>Pseudomonadota</taxon>
        <taxon>Gammaproteobacteria</taxon>
        <taxon>Cellvibrionales</taxon>
        <taxon>Halieaceae</taxon>
        <taxon>Seongchinamella</taxon>
    </lineage>
</organism>
<dbReference type="InterPro" id="IPR036388">
    <property type="entry name" value="WH-like_DNA-bd_sf"/>
</dbReference>
<accession>A0ABT3ST42</accession>
<keyword evidence="2" id="KW-0805">Transcription regulation</keyword>
<dbReference type="Gene3D" id="1.10.10.10">
    <property type="entry name" value="Winged helix-like DNA-binding domain superfamily/Winged helix DNA-binding domain"/>
    <property type="match status" value="1"/>
</dbReference>
<dbReference type="Pfam" id="PF00126">
    <property type="entry name" value="HTH_1"/>
    <property type="match status" value="1"/>
</dbReference>
<dbReference type="EMBL" id="SHNP01000002">
    <property type="protein sequence ID" value="MCX2973163.1"/>
    <property type="molecule type" value="Genomic_DNA"/>
</dbReference>
<dbReference type="InterPro" id="IPR036390">
    <property type="entry name" value="WH_DNA-bd_sf"/>
</dbReference>
<comment type="caution">
    <text evidence="6">The sequence shown here is derived from an EMBL/GenBank/DDBJ whole genome shotgun (WGS) entry which is preliminary data.</text>
</comment>
<dbReference type="PRINTS" id="PR00039">
    <property type="entry name" value="HTHLYSR"/>
</dbReference>
<keyword evidence="7" id="KW-1185">Reference proteome</keyword>
<dbReference type="InterPro" id="IPR000847">
    <property type="entry name" value="LysR_HTH_N"/>
</dbReference>
<gene>
    <name evidence="6" type="ORF">EYC87_06125</name>
</gene>
<dbReference type="CDD" id="cd08417">
    <property type="entry name" value="PBP2_Nitroaromatics_like"/>
    <property type="match status" value="1"/>
</dbReference>